<evidence type="ECO:0000313" key="4">
    <source>
        <dbReference type="Proteomes" id="UP000479692"/>
    </source>
</evidence>
<keyword evidence="4" id="KW-1185">Reference proteome</keyword>
<protein>
    <submittedName>
        <fullName evidence="3">Alpha/beta fold hydrolase</fullName>
    </submittedName>
</protein>
<dbReference type="PANTHER" id="PTHR43798:SF5">
    <property type="entry name" value="MONOACYLGLYCEROL LIPASE ABHD6"/>
    <property type="match status" value="1"/>
</dbReference>
<dbReference type="GO" id="GO:0016020">
    <property type="term" value="C:membrane"/>
    <property type="evidence" value="ECO:0007669"/>
    <property type="project" value="TreeGrafter"/>
</dbReference>
<proteinExistence type="predicted"/>
<accession>A0A7C9M323</accession>
<dbReference type="Proteomes" id="UP000479692">
    <property type="component" value="Unassembled WGS sequence"/>
</dbReference>
<feature type="region of interest" description="Disordered" evidence="1">
    <location>
        <begin position="1"/>
        <end position="33"/>
    </location>
</feature>
<comment type="caution">
    <text evidence="3">The sequence shown here is derived from an EMBL/GenBank/DDBJ whole genome shotgun (WGS) entry which is preliminary data.</text>
</comment>
<gene>
    <name evidence="3" type="ORF">GN331_14775</name>
</gene>
<dbReference type="Gene3D" id="3.40.50.1820">
    <property type="entry name" value="alpha/beta hydrolase"/>
    <property type="match status" value="1"/>
</dbReference>
<evidence type="ECO:0000259" key="2">
    <source>
        <dbReference type="Pfam" id="PF12697"/>
    </source>
</evidence>
<dbReference type="GO" id="GO:0046464">
    <property type="term" value="P:acylglycerol catabolic process"/>
    <property type="evidence" value="ECO:0007669"/>
    <property type="project" value="TreeGrafter"/>
</dbReference>
<dbReference type="GO" id="GO:0047372">
    <property type="term" value="F:monoacylglycerol lipase activity"/>
    <property type="evidence" value="ECO:0007669"/>
    <property type="project" value="TreeGrafter"/>
</dbReference>
<reference evidence="3 4" key="1">
    <citation type="submission" date="2019-12" db="EMBL/GenBank/DDBJ databases">
        <authorList>
            <person name="Xu J."/>
        </authorList>
    </citation>
    <scope>NUCLEOTIDE SEQUENCE [LARGE SCALE GENOMIC DNA]</scope>
    <source>
        <strain evidence="3 4">HX-5-24</strain>
    </source>
</reference>
<dbReference type="PRINTS" id="PR00111">
    <property type="entry name" value="ABHYDROLASE"/>
</dbReference>
<name>A0A7C9M323_9GAMM</name>
<dbReference type="Pfam" id="PF12697">
    <property type="entry name" value="Abhydrolase_6"/>
    <property type="match status" value="1"/>
</dbReference>
<dbReference type="InterPro" id="IPR029058">
    <property type="entry name" value="AB_hydrolase_fold"/>
</dbReference>
<feature type="domain" description="AB hydrolase-1" evidence="2">
    <location>
        <begin position="134"/>
        <end position="349"/>
    </location>
</feature>
<organism evidence="3 4">
    <name type="scientific">Noviluteimonas gilva</name>
    <dbReference type="NCBI Taxonomy" id="2682097"/>
    <lineage>
        <taxon>Bacteria</taxon>
        <taxon>Pseudomonadati</taxon>
        <taxon>Pseudomonadota</taxon>
        <taxon>Gammaproteobacteria</taxon>
        <taxon>Lysobacterales</taxon>
        <taxon>Lysobacteraceae</taxon>
        <taxon>Noviluteimonas</taxon>
    </lineage>
</organism>
<dbReference type="EMBL" id="WOXT01000005">
    <property type="protein sequence ID" value="MUV15468.1"/>
    <property type="molecule type" value="Genomic_DNA"/>
</dbReference>
<dbReference type="AlphaFoldDB" id="A0A7C9M323"/>
<dbReference type="SUPFAM" id="SSF53474">
    <property type="entry name" value="alpha/beta-Hydrolases"/>
    <property type="match status" value="1"/>
</dbReference>
<dbReference type="InterPro" id="IPR000073">
    <property type="entry name" value="AB_hydrolase_1"/>
</dbReference>
<dbReference type="PANTHER" id="PTHR43798">
    <property type="entry name" value="MONOACYLGLYCEROL LIPASE"/>
    <property type="match status" value="1"/>
</dbReference>
<keyword evidence="3" id="KW-0378">Hydrolase</keyword>
<evidence type="ECO:0000256" key="1">
    <source>
        <dbReference type="SAM" id="MobiDB-lite"/>
    </source>
</evidence>
<evidence type="ECO:0000313" key="3">
    <source>
        <dbReference type="EMBL" id="MUV15468.1"/>
    </source>
</evidence>
<sequence length="360" mass="39582">MPAPWFPGRDAIVPPRGDANAPRSYRRRIDADGPGHDGARVDLHFRPGARLALAVVELPARRAFDPRARLGRRRPYGVHVPVSPRRAGPVRRIDRRALQDRAVVTGAHQDNTVAVPGGRVFVRRWVGGGERAPIVLLHDSLGSVEQWREFPLALASAMQRDVIAYDRLGFGHSSARDARPSIHFVDEEAAAFAAFADAIGLTRFVLFGHSVGGAMALAIAATQGTRCEAVITESAQAFVESRTLDGIRAAKIAFEDPEQFARLAKWHGDKARWVLEAWTEVWLSPDFARWSIDAALPRIACPVLAIHGERDEFGSVAFPQRIAQGVRDGRMIVHPCGHVPHRECADDVLRWSAEFLEGVA</sequence>
<dbReference type="InterPro" id="IPR050266">
    <property type="entry name" value="AB_hydrolase_sf"/>
</dbReference>